<accession>A0A183VCW5</accession>
<dbReference type="Gene3D" id="3.90.70.10">
    <property type="entry name" value="Cysteine proteinases"/>
    <property type="match status" value="1"/>
</dbReference>
<dbReference type="InterPro" id="IPR028889">
    <property type="entry name" value="USP"/>
</dbReference>
<reference evidence="4 5" key="2">
    <citation type="submission" date="2018-11" db="EMBL/GenBank/DDBJ databases">
        <authorList>
            <consortium name="Pathogen Informatics"/>
        </authorList>
    </citation>
    <scope>NUCLEOTIDE SEQUENCE [LARGE SCALE GENOMIC DNA]</scope>
</reference>
<evidence type="ECO:0000313" key="4">
    <source>
        <dbReference type="EMBL" id="VDM49906.1"/>
    </source>
</evidence>
<reference evidence="6" key="1">
    <citation type="submission" date="2016-06" db="UniProtKB">
        <authorList>
            <consortium name="WormBaseParasite"/>
        </authorList>
    </citation>
    <scope>IDENTIFICATION</scope>
</reference>
<dbReference type="Pfam" id="PF00443">
    <property type="entry name" value="UCH"/>
    <property type="match status" value="1"/>
</dbReference>
<feature type="domain" description="USP" evidence="3">
    <location>
        <begin position="261"/>
        <end position="455"/>
    </location>
</feature>
<evidence type="ECO:0000259" key="3">
    <source>
        <dbReference type="PROSITE" id="PS50235"/>
    </source>
</evidence>
<dbReference type="Proteomes" id="UP000050794">
    <property type="component" value="Unassembled WGS sequence"/>
</dbReference>
<protein>
    <recommendedName>
        <fullName evidence="2">ubiquitinyl hydrolase 1</fullName>
        <ecNumber evidence="2">3.4.19.12</ecNumber>
    </recommendedName>
</protein>
<dbReference type="GO" id="GO:0016579">
    <property type="term" value="P:protein deubiquitination"/>
    <property type="evidence" value="ECO:0007669"/>
    <property type="project" value="InterPro"/>
</dbReference>
<evidence type="ECO:0000256" key="2">
    <source>
        <dbReference type="ARBA" id="ARBA00012759"/>
    </source>
</evidence>
<proteinExistence type="predicted"/>
<dbReference type="InterPro" id="IPR050185">
    <property type="entry name" value="Ub_carboxyl-term_hydrolase"/>
</dbReference>
<evidence type="ECO:0000313" key="6">
    <source>
        <dbReference type="WBParaSite" id="TCNE_0001858901-mRNA-1"/>
    </source>
</evidence>
<dbReference type="WBParaSite" id="TCNE_0001858901-mRNA-1">
    <property type="protein sequence ID" value="TCNE_0001858901-mRNA-1"/>
    <property type="gene ID" value="TCNE_0001858901"/>
</dbReference>
<dbReference type="PANTHER" id="PTHR21646">
    <property type="entry name" value="UBIQUITIN CARBOXYL-TERMINAL HYDROLASE"/>
    <property type="match status" value="1"/>
</dbReference>
<dbReference type="GO" id="GO:0004843">
    <property type="term" value="F:cysteine-type deubiquitinase activity"/>
    <property type="evidence" value="ECO:0007669"/>
    <property type="project" value="UniProtKB-EC"/>
</dbReference>
<evidence type="ECO:0000256" key="1">
    <source>
        <dbReference type="ARBA" id="ARBA00000707"/>
    </source>
</evidence>
<sequence length="455" mass="51010">KTVSVKYEPQFRDDVAVDGLTVRWSDLSATSACATSRRNDECFPQCDDVALPQNAEVLLNVSERGERQENLSCRRNNLHRITYSPIVEETLDNCKIASKRQQQRCGNSSTVRKRRLEFEEKSSETGFMVADRIRNAASVSLSIRKKRSLQSLDMAKPTLAYLLPTGINSTQISEPICIPQRELPKERANGDCMGTADIQVDSLLRKKVSSSSFKEKNFVMGVYKGPLRKLVGEGDAPFCATEKNREMRGESSKCDEGYTAKGLRNVGNTCYMNAVLHSMLNIDSFLTTLVYNERHFNITQYKHAALTRAVLNLVRECSTSRTEVRRSTLLDIVKTVEGGRFSRQCEEDAHEFLVALLRQLKEDHEKASKSWKEIGGSERLEDAVTRSFGFKLQHTIVCNNSGKMKTLRSALLRAPISPGSDLWQYVNSTCAWLGYSDFLASAAAPTHEIVALALL</sequence>
<keyword evidence="5" id="KW-1185">Reference proteome</keyword>
<dbReference type="PROSITE" id="PS50235">
    <property type="entry name" value="USP_3"/>
    <property type="match status" value="1"/>
</dbReference>
<organism evidence="5 6">
    <name type="scientific">Toxocara canis</name>
    <name type="common">Canine roundworm</name>
    <dbReference type="NCBI Taxonomy" id="6265"/>
    <lineage>
        <taxon>Eukaryota</taxon>
        <taxon>Metazoa</taxon>
        <taxon>Ecdysozoa</taxon>
        <taxon>Nematoda</taxon>
        <taxon>Chromadorea</taxon>
        <taxon>Rhabditida</taxon>
        <taxon>Spirurina</taxon>
        <taxon>Ascaridomorpha</taxon>
        <taxon>Ascaridoidea</taxon>
        <taxon>Toxocaridae</taxon>
        <taxon>Toxocara</taxon>
    </lineage>
</organism>
<comment type="catalytic activity">
    <reaction evidence="1">
        <text>Thiol-dependent hydrolysis of ester, thioester, amide, peptide and isopeptide bonds formed by the C-terminal Gly of ubiquitin (a 76-residue protein attached to proteins as an intracellular targeting signal).</text>
        <dbReference type="EC" id="3.4.19.12"/>
    </reaction>
</comment>
<dbReference type="InterPro" id="IPR038765">
    <property type="entry name" value="Papain-like_cys_pep_sf"/>
</dbReference>
<name>A0A183VCW5_TOXCA</name>
<evidence type="ECO:0000313" key="5">
    <source>
        <dbReference type="Proteomes" id="UP000050794"/>
    </source>
</evidence>
<dbReference type="SUPFAM" id="SSF54001">
    <property type="entry name" value="Cysteine proteinases"/>
    <property type="match status" value="1"/>
</dbReference>
<dbReference type="EMBL" id="UYWY01025706">
    <property type="protein sequence ID" value="VDM49906.1"/>
    <property type="molecule type" value="Genomic_DNA"/>
</dbReference>
<dbReference type="EC" id="3.4.19.12" evidence="2"/>
<dbReference type="InterPro" id="IPR001394">
    <property type="entry name" value="Peptidase_C19_UCH"/>
</dbReference>
<dbReference type="AlphaFoldDB" id="A0A183VCW5"/>
<gene>
    <name evidence="4" type="ORF">TCNE_LOCUS18585</name>
</gene>